<evidence type="ECO:0000313" key="10">
    <source>
        <dbReference type="EMBL" id="KZS05280.1"/>
    </source>
</evidence>
<accession>A0A164MR25</accession>
<evidence type="ECO:0000256" key="7">
    <source>
        <dbReference type="ARBA" id="ARBA00022918"/>
    </source>
</evidence>
<dbReference type="GO" id="GO:0016787">
    <property type="term" value="F:hydrolase activity"/>
    <property type="evidence" value="ECO:0007669"/>
    <property type="project" value="UniProtKB-KW"/>
</dbReference>
<protein>
    <recommendedName>
        <fullName evidence="1">RNA-directed DNA polymerase</fullName>
        <ecNumber evidence="1">2.7.7.49</ecNumber>
    </recommendedName>
</protein>
<dbReference type="EMBL" id="LRGB01002978">
    <property type="protein sequence ID" value="KZS05280.1"/>
    <property type="molecule type" value="Genomic_DNA"/>
</dbReference>
<dbReference type="InterPro" id="IPR043128">
    <property type="entry name" value="Rev_trsase/Diguanyl_cyclase"/>
</dbReference>
<evidence type="ECO:0000313" key="11">
    <source>
        <dbReference type="Proteomes" id="UP000076858"/>
    </source>
</evidence>
<dbReference type="InterPro" id="IPR041373">
    <property type="entry name" value="RT_RNaseH"/>
</dbReference>
<evidence type="ECO:0000259" key="9">
    <source>
        <dbReference type="PROSITE" id="PS50994"/>
    </source>
</evidence>
<evidence type="ECO:0000256" key="2">
    <source>
        <dbReference type="ARBA" id="ARBA00022679"/>
    </source>
</evidence>
<feature type="region of interest" description="Disordered" evidence="8">
    <location>
        <begin position="97"/>
        <end position="151"/>
    </location>
</feature>
<keyword evidence="11" id="KW-1185">Reference proteome</keyword>
<dbReference type="GO" id="GO:0042575">
    <property type="term" value="C:DNA polymerase complex"/>
    <property type="evidence" value="ECO:0007669"/>
    <property type="project" value="UniProtKB-ARBA"/>
</dbReference>
<dbReference type="PANTHER" id="PTHR37984:SF15">
    <property type="entry name" value="INTEGRASE CATALYTIC DOMAIN-CONTAINING PROTEIN"/>
    <property type="match status" value="1"/>
</dbReference>
<dbReference type="Gene3D" id="3.10.10.10">
    <property type="entry name" value="HIV Type 1 Reverse Transcriptase, subunit A, domain 1"/>
    <property type="match status" value="1"/>
</dbReference>
<dbReference type="CDD" id="cd01647">
    <property type="entry name" value="RT_LTR"/>
    <property type="match status" value="1"/>
</dbReference>
<dbReference type="EC" id="2.7.7.49" evidence="1"/>
<dbReference type="InterPro" id="IPR012337">
    <property type="entry name" value="RNaseH-like_sf"/>
</dbReference>
<dbReference type="InterPro" id="IPR050951">
    <property type="entry name" value="Retrovirus_Pol_polyprotein"/>
</dbReference>
<dbReference type="OrthoDB" id="6382745at2759"/>
<keyword evidence="7" id="KW-0695">RNA-directed DNA polymerase</keyword>
<comment type="caution">
    <text evidence="10">The sequence shown here is derived from an EMBL/GenBank/DDBJ whole genome shotgun (WGS) entry which is preliminary data.</text>
</comment>
<dbReference type="Pfam" id="PF00078">
    <property type="entry name" value="RVT_1"/>
    <property type="match status" value="1"/>
</dbReference>
<dbReference type="InterPro" id="IPR043502">
    <property type="entry name" value="DNA/RNA_pol_sf"/>
</dbReference>
<dbReference type="PROSITE" id="PS50994">
    <property type="entry name" value="INTEGRASE"/>
    <property type="match status" value="1"/>
</dbReference>
<organism evidence="10 11">
    <name type="scientific">Daphnia magna</name>
    <dbReference type="NCBI Taxonomy" id="35525"/>
    <lineage>
        <taxon>Eukaryota</taxon>
        <taxon>Metazoa</taxon>
        <taxon>Ecdysozoa</taxon>
        <taxon>Arthropoda</taxon>
        <taxon>Crustacea</taxon>
        <taxon>Branchiopoda</taxon>
        <taxon>Diplostraca</taxon>
        <taxon>Cladocera</taxon>
        <taxon>Anomopoda</taxon>
        <taxon>Daphniidae</taxon>
        <taxon>Daphnia</taxon>
    </lineage>
</organism>
<dbReference type="CDD" id="cd09274">
    <property type="entry name" value="RNase_HI_RT_Ty3"/>
    <property type="match status" value="1"/>
</dbReference>
<feature type="compositionally biased region" description="Polar residues" evidence="8">
    <location>
        <begin position="123"/>
        <end position="147"/>
    </location>
</feature>
<feature type="region of interest" description="Disordered" evidence="8">
    <location>
        <begin position="54"/>
        <end position="75"/>
    </location>
</feature>
<evidence type="ECO:0000256" key="3">
    <source>
        <dbReference type="ARBA" id="ARBA00022695"/>
    </source>
</evidence>
<keyword evidence="6" id="KW-0378">Hydrolase</keyword>
<dbReference type="GO" id="GO:0003964">
    <property type="term" value="F:RNA-directed DNA polymerase activity"/>
    <property type="evidence" value="ECO:0007669"/>
    <property type="project" value="UniProtKB-KW"/>
</dbReference>
<dbReference type="Gene3D" id="3.30.420.10">
    <property type="entry name" value="Ribonuclease H-like superfamily/Ribonuclease H"/>
    <property type="match status" value="1"/>
</dbReference>
<dbReference type="GO" id="GO:0004519">
    <property type="term" value="F:endonuclease activity"/>
    <property type="evidence" value="ECO:0007669"/>
    <property type="project" value="UniProtKB-KW"/>
</dbReference>
<keyword evidence="2" id="KW-0808">Transferase</keyword>
<feature type="domain" description="Integrase catalytic" evidence="9">
    <location>
        <begin position="1135"/>
        <end position="1295"/>
    </location>
</feature>
<dbReference type="InterPro" id="IPR036397">
    <property type="entry name" value="RNaseH_sf"/>
</dbReference>
<dbReference type="InterPro" id="IPR000477">
    <property type="entry name" value="RT_dom"/>
</dbReference>
<keyword evidence="5" id="KW-0255">Endonuclease</keyword>
<dbReference type="GO" id="GO:0003676">
    <property type="term" value="F:nucleic acid binding"/>
    <property type="evidence" value="ECO:0007669"/>
    <property type="project" value="InterPro"/>
</dbReference>
<dbReference type="FunFam" id="3.30.420.10:FF:000032">
    <property type="entry name" value="Retrovirus-related Pol polyprotein from transposon 297-like Protein"/>
    <property type="match status" value="1"/>
</dbReference>
<dbReference type="InterPro" id="IPR041588">
    <property type="entry name" value="Integrase_H2C2"/>
</dbReference>
<dbReference type="Pfam" id="PF17917">
    <property type="entry name" value="RT_RNaseH"/>
    <property type="match status" value="1"/>
</dbReference>
<keyword evidence="4" id="KW-0540">Nuclease</keyword>
<dbReference type="InterPro" id="IPR001584">
    <property type="entry name" value="Integrase_cat-core"/>
</dbReference>
<dbReference type="PANTHER" id="PTHR37984">
    <property type="entry name" value="PROTEIN CBG26694"/>
    <property type="match status" value="1"/>
</dbReference>
<evidence type="ECO:0000256" key="6">
    <source>
        <dbReference type="ARBA" id="ARBA00022801"/>
    </source>
</evidence>
<feature type="region of interest" description="Disordered" evidence="8">
    <location>
        <begin position="1"/>
        <end position="28"/>
    </location>
</feature>
<dbReference type="Gene3D" id="3.30.70.270">
    <property type="match status" value="1"/>
</dbReference>
<dbReference type="FunFam" id="1.10.340.70:FF:000001">
    <property type="entry name" value="Retrovirus-related Pol polyprotein from transposon gypsy-like Protein"/>
    <property type="match status" value="1"/>
</dbReference>
<name>A0A164MR25_9CRUS</name>
<dbReference type="GO" id="GO:0015074">
    <property type="term" value="P:DNA integration"/>
    <property type="evidence" value="ECO:0007669"/>
    <property type="project" value="InterPro"/>
</dbReference>
<dbReference type="SUPFAM" id="SSF53098">
    <property type="entry name" value="Ribonuclease H-like"/>
    <property type="match status" value="1"/>
</dbReference>
<keyword evidence="3" id="KW-0548">Nucleotidyltransferase</keyword>
<sequence>MAHHHTLYPTPVSGHPCPTSMKTPSNRKVSFTPVLPVYGEEAGVDTKTAVSTTRTLTQAEQNQPTATTDILPGTTNPYPPSILQGVTPLPVPQWGYNTPSSNPFAPSGQPSQSIAHPDFVASTPVNQPSSGQKNPHWLNTQPPSTSHPGIPSISCPLSVTSVTIDDKIRSAQQEQAMQAFSSVAIFCDRQRSGRFDDWAAHLDATLDLGNFEEAPKLSLMRSKLYGEAAEEFDNFKLDNPIRAQEYSAVKERLFKLFHSTETRSQRSVEFNNMRREPEENMRRYANRVRKAVYKAYPMEGVLDAATTASREQMMMDRFIEGLEHDLQPRLKHKQFNSFEALIDKAKLAAMAIEENQTRIRIHVAYGSPNVPSNRNELAGVLEALEKLNTKINRTVTAQTSEFQQSLADMKRQLGPGSPVPAQKLFKSNEFFENNLAQPEAFRRAPVFSDFHNTYEFHTAKNCFTKYQQRNDTCTTCREVGHRHNFCPTIKNPRPPPPAENHQEAPQARVGILRSQVHCHTGHYEECVLGLYALYEHNFVIDGRERHVYRVKESDQLQNVDQPIMMAASRLRIPPSSACLMESGKSGFKLSPDTTCCFLKDSRLPGSDHTIVLPRHTTLGGHLSFKPCIHVASCSNQSSNLPLDILEASLPNVAEVVKNSLRNLLWANQHVFAFKTSDLGNTGLVKHVIDPQGLGLICQRPYRASPHQKEASKKIIEELLANNIIRPSISPWAAPILNAVAKKYSFPLPRIDDVLDLLHGQQCFSTLDLASGYWQIEMEESSREKTAFIVENNLYEGNRLAFSLTNAPGTFQRLMNFILQEEIGKSCLVYLDDIIIFSKTTEDHIKNLNRIFGLIDGANLRVKSRSVAWGAPEMEAFEFLRKCLTSEPILSYPDISKEFLIYTDASDYGVGAVLSQMSDGKDKPVAYASRHLNKGEVKYSTIEKEAAAVIFGIKRFRHYLQDEPFAIVSDHRPLPWLQTFKDETGRLGRWSIMLANLQYSIKYRPGRIHENADFLSRLPVRSVQENSTQIWAKEIELYSISNKLMVRHNEPTSKKRRRFAQTQVLVPLSLKKPLLQEYHDSPLSGHLAYQRTILHLRDKYYWPTMLSDVKEYCLACEPSALQRRSNLRAFLNPLDITSKPFELLGLDFLGPIQPQSLQGNNHVLVITDYFTKWVEVIALPDQTALTTSQALMDKVILYHGPPKAIVTDRGSNFTSELFSSLCRNLQIKQLRTTAYHPQTNGLTERFNKTVVEMLRKYMDKMFPKWEEMLGPVAFAYRNSVQSSTLETPYFLNSLHPQTSSLLRIIRAKSCNACTKPSF</sequence>
<reference evidence="10 11" key="1">
    <citation type="submission" date="2016-03" db="EMBL/GenBank/DDBJ databases">
        <title>EvidentialGene: Evidence-directed Construction of Genes on Genomes.</title>
        <authorList>
            <person name="Gilbert D.G."/>
            <person name="Choi J.-H."/>
            <person name="Mockaitis K."/>
            <person name="Colbourne J."/>
            <person name="Pfrender M."/>
        </authorList>
    </citation>
    <scope>NUCLEOTIDE SEQUENCE [LARGE SCALE GENOMIC DNA]</scope>
    <source>
        <strain evidence="10 11">Xinb3</strain>
        <tissue evidence="10">Complete organism</tissue>
    </source>
</reference>
<dbReference type="SUPFAM" id="SSF56672">
    <property type="entry name" value="DNA/RNA polymerases"/>
    <property type="match status" value="1"/>
</dbReference>
<evidence type="ECO:0000256" key="8">
    <source>
        <dbReference type="SAM" id="MobiDB-lite"/>
    </source>
</evidence>
<gene>
    <name evidence="10" type="ORF">APZ42_031618</name>
</gene>
<evidence type="ECO:0000256" key="1">
    <source>
        <dbReference type="ARBA" id="ARBA00012493"/>
    </source>
</evidence>
<dbReference type="Pfam" id="PF00665">
    <property type="entry name" value="rve"/>
    <property type="match status" value="1"/>
</dbReference>
<dbReference type="FunFam" id="3.10.20.370:FF:000001">
    <property type="entry name" value="Retrovirus-related Pol polyprotein from transposon 17.6-like protein"/>
    <property type="match status" value="1"/>
</dbReference>
<dbReference type="Gene3D" id="1.10.340.70">
    <property type="match status" value="1"/>
</dbReference>
<dbReference type="Gene3D" id="3.10.20.370">
    <property type="match status" value="1"/>
</dbReference>
<proteinExistence type="predicted"/>
<dbReference type="Pfam" id="PF17921">
    <property type="entry name" value="Integrase_H2C2"/>
    <property type="match status" value="1"/>
</dbReference>
<evidence type="ECO:0000256" key="5">
    <source>
        <dbReference type="ARBA" id="ARBA00022759"/>
    </source>
</evidence>
<dbReference type="STRING" id="35525.A0A164MR25"/>
<feature type="compositionally biased region" description="Polar residues" evidence="8">
    <location>
        <begin position="97"/>
        <end position="114"/>
    </location>
</feature>
<dbReference type="Proteomes" id="UP000076858">
    <property type="component" value="Unassembled WGS sequence"/>
</dbReference>
<evidence type="ECO:0000256" key="4">
    <source>
        <dbReference type="ARBA" id="ARBA00022722"/>
    </source>
</evidence>